<dbReference type="InterPro" id="IPR026444">
    <property type="entry name" value="Secre_tail"/>
</dbReference>
<reference evidence="2" key="1">
    <citation type="journal article" date="2014" name="Front. Microbiol.">
        <title>High frequency of phylogenetically diverse reductive dehalogenase-homologous genes in deep subseafloor sedimentary metagenomes.</title>
        <authorList>
            <person name="Kawai M."/>
            <person name="Futagami T."/>
            <person name="Toyoda A."/>
            <person name="Takaki Y."/>
            <person name="Nishi S."/>
            <person name="Hori S."/>
            <person name="Arai W."/>
            <person name="Tsubouchi T."/>
            <person name="Morono Y."/>
            <person name="Uchiyama I."/>
            <person name="Ito T."/>
            <person name="Fujiyama A."/>
            <person name="Inagaki F."/>
            <person name="Takami H."/>
        </authorList>
    </citation>
    <scope>NUCLEOTIDE SEQUENCE</scope>
    <source>
        <strain evidence="2">Expedition CK06-06</strain>
    </source>
</reference>
<accession>X1VW41</accession>
<dbReference type="NCBIfam" id="TIGR04183">
    <property type="entry name" value="Por_Secre_tail"/>
    <property type="match status" value="1"/>
</dbReference>
<evidence type="ECO:0000313" key="2">
    <source>
        <dbReference type="EMBL" id="GAJ15165.1"/>
    </source>
</evidence>
<proteinExistence type="predicted"/>
<dbReference type="EMBL" id="BARW01028687">
    <property type="protein sequence ID" value="GAJ15165.1"/>
    <property type="molecule type" value="Genomic_DNA"/>
</dbReference>
<gene>
    <name evidence="2" type="ORF">S12H4_46267</name>
</gene>
<feature type="non-terminal residue" evidence="2">
    <location>
        <position position="1"/>
    </location>
</feature>
<comment type="caution">
    <text evidence="2">The sequence shown here is derived from an EMBL/GenBank/DDBJ whole genome shotgun (WGS) entry which is preliminary data.</text>
</comment>
<name>X1VW41_9ZZZZ</name>
<dbReference type="Pfam" id="PF18962">
    <property type="entry name" value="Por_Secre_tail"/>
    <property type="match status" value="1"/>
</dbReference>
<feature type="domain" description="Secretion system C-terminal sorting" evidence="1">
    <location>
        <begin position="80"/>
        <end position="145"/>
    </location>
</feature>
<organism evidence="2">
    <name type="scientific">marine sediment metagenome</name>
    <dbReference type="NCBI Taxonomy" id="412755"/>
    <lineage>
        <taxon>unclassified sequences</taxon>
        <taxon>metagenomes</taxon>
        <taxon>ecological metagenomes</taxon>
    </lineage>
</organism>
<dbReference type="AlphaFoldDB" id="X1VW41"/>
<protein>
    <recommendedName>
        <fullName evidence="1">Secretion system C-terminal sorting domain-containing protein</fullName>
    </recommendedName>
</protein>
<evidence type="ECO:0000259" key="1">
    <source>
        <dbReference type="Pfam" id="PF18962"/>
    </source>
</evidence>
<sequence>DMILCSQSFLDSTGLYIISNSYTICGNDENHFNIAVNYGVNQSVPDDIADALYYASDHLPVIVTITDGIEQDIPKEVVKIWPNPMKTEAQIRFPWHDDFQKANVTITNILGQRVYAAEIQNPTDFTLRRGKLPVGIYFVHVEIKGRYDDHNYYSKLAIVQ</sequence>